<evidence type="ECO:0000313" key="2">
    <source>
        <dbReference type="EMBL" id="CAJ1382457.1"/>
    </source>
</evidence>
<sequence>MESLRGALPAPQLQPRLLAMLQWLDHRLTGAQVTYWVTGGTLLGALRHRGFVPHDDDLDLELLAEDLPKAQEALGAVGASWRGLGCWTGTEVAMGRFFFWGGDGRFSESVDVFLRERPLAALPEFPSEEEVFPLARAAFHQLSVPVPCGARRFLARCYGDSWAEEAVVWSHSSRSRRLLRLPLAEYLAAAGAAGYEAPTLPAEDAERSLSAVGLDCCGDLRARLWETLGWASPWPLEQEDAMEMLGLEVRTWRLRGAPNLAVLEASGCHLEVLGDPPLLRAVGGAAELAALEAMGGEVLGQQVPST</sequence>
<dbReference type="PANTHER" id="PTHR43404:SF2">
    <property type="entry name" value="LIPOPOLYSACCHARIDE CHOLINEPHOSPHOTRANSFERASE LICD"/>
    <property type="match status" value="1"/>
</dbReference>
<proteinExistence type="predicted"/>
<dbReference type="InterPro" id="IPR052942">
    <property type="entry name" value="LPS_cholinephosphotransferase"/>
</dbReference>
<reference evidence="2" key="1">
    <citation type="submission" date="2023-08" db="EMBL/GenBank/DDBJ databases">
        <authorList>
            <person name="Chen Y."/>
            <person name="Shah S."/>
            <person name="Dougan E. K."/>
            <person name="Thang M."/>
            <person name="Chan C."/>
        </authorList>
    </citation>
    <scope>NUCLEOTIDE SEQUENCE</scope>
</reference>
<dbReference type="AlphaFoldDB" id="A0AA36MSN9"/>
<evidence type="ECO:0000313" key="3">
    <source>
        <dbReference type="Proteomes" id="UP001178507"/>
    </source>
</evidence>
<gene>
    <name evidence="2" type="ORF">EVOR1521_LOCUS9824</name>
</gene>
<dbReference type="Pfam" id="PF04991">
    <property type="entry name" value="LicD"/>
    <property type="match status" value="1"/>
</dbReference>
<evidence type="ECO:0000259" key="1">
    <source>
        <dbReference type="Pfam" id="PF04991"/>
    </source>
</evidence>
<dbReference type="InterPro" id="IPR007074">
    <property type="entry name" value="LicD/FKTN/FKRP_NTP_transf"/>
</dbReference>
<keyword evidence="3" id="KW-1185">Reference proteome</keyword>
<dbReference type="EMBL" id="CAUJNA010000902">
    <property type="protein sequence ID" value="CAJ1382457.1"/>
    <property type="molecule type" value="Genomic_DNA"/>
</dbReference>
<dbReference type="Gene3D" id="3.30.460.40">
    <property type="match status" value="1"/>
</dbReference>
<dbReference type="GO" id="GO:0009100">
    <property type="term" value="P:glycoprotein metabolic process"/>
    <property type="evidence" value="ECO:0007669"/>
    <property type="project" value="UniProtKB-ARBA"/>
</dbReference>
<accession>A0AA36MSN9</accession>
<organism evidence="2 3">
    <name type="scientific">Effrenium voratum</name>
    <dbReference type="NCBI Taxonomy" id="2562239"/>
    <lineage>
        <taxon>Eukaryota</taxon>
        <taxon>Sar</taxon>
        <taxon>Alveolata</taxon>
        <taxon>Dinophyceae</taxon>
        <taxon>Suessiales</taxon>
        <taxon>Symbiodiniaceae</taxon>
        <taxon>Effrenium</taxon>
    </lineage>
</organism>
<dbReference type="PANTHER" id="PTHR43404">
    <property type="entry name" value="LIPOPOLYSACCHARIDE CHOLINEPHOSPHOTRANSFERASE LICD"/>
    <property type="match status" value="1"/>
</dbReference>
<feature type="domain" description="LicD/FKTN/FKRP nucleotidyltransferase" evidence="1">
    <location>
        <begin position="33"/>
        <end position="67"/>
    </location>
</feature>
<name>A0AA36MSN9_9DINO</name>
<comment type="caution">
    <text evidence="2">The sequence shown here is derived from an EMBL/GenBank/DDBJ whole genome shotgun (WGS) entry which is preliminary data.</text>
</comment>
<protein>
    <recommendedName>
        <fullName evidence="1">LicD/FKTN/FKRP nucleotidyltransferase domain-containing protein</fullName>
    </recommendedName>
</protein>
<dbReference type="Proteomes" id="UP001178507">
    <property type="component" value="Unassembled WGS sequence"/>
</dbReference>